<feature type="domain" description="ARG and Rhodanese-Phosphatase-superfamily-associated" evidence="1">
    <location>
        <begin position="11"/>
        <end position="291"/>
    </location>
</feature>
<dbReference type="Proteomes" id="UP000076925">
    <property type="component" value="Unassembled WGS sequence"/>
</dbReference>
<gene>
    <name evidence="2" type="ORF">WA1_43335</name>
</gene>
<name>A0A139WVR6_9CYAN</name>
<sequence length="394" mass="44272">MAKKINLISDISLKGLEIAPSQVWGSVRLVPLLRCQVRSDLRLLRRNYNEDLTVVSLEGQMMEPGMKYFSYVPHGLVLSWTNDGSPVAAYGGQIANSHGKRLDCGCATVRLMHRMAKRSGNNQLRFLPLHLAMEGFLSMFFSGPDIAWSEYSKYALSHGLGCRYETSVGGRYIAGLEEALRVFEIHQGQVGVLVFVAEALASAFVVPTPEDYRLLHTSLLEDFYGELLYEYGLLYDTTFPMDVSVEESKVNSLASLRQAIQTMRSDWASFQGFMASGLLGRRVASKIVYSAGPFSLQRFISNLNPKDENHIGEAIARENGELEYLKTYRLSAAQTRRVYLLSVLAEHNWNVDATAVALSHTREEFVHRLEKAGFGYLLNQQVRDAARKKVRKVK</sequence>
<keyword evidence="3" id="KW-1185">Reference proteome</keyword>
<dbReference type="STRING" id="128403.WA1_43335"/>
<organism evidence="2 3">
    <name type="scientific">Scytonema hofmannii PCC 7110</name>
    <dbReference type="NCBI Taxonomy" id="128403"/>
    <lineage>
        <taxon>Bacteria</taxon>
        <taxon>Bacillati</taxon>
        <taxon>Cyanobacteriota</taxon>
        <taxon>Cyanophyceae</taxon>
        <taxon>Nostocales</taxon>
        <taxon>Scytonemataceae</taxon>
        <taxon>Scytonema</taxon>
    </lineage>
</organism>
<proteinExistence type="predicted"/>
<dbReference type="Pfam" id="PF22549">
    <property type="entry name" value="ARPP-2"/>
    <property type="match status" value="1"/>
</dbReference>
<dbReference type="InterPro" id="IPR054346">
    <property type="entry name" value="ARPP-2"/>
</dbReference>
<dbReference type="EMBL" id="ANNX02000047">
    <property type="protein sequence ID" value="KYC36527.1"/>
    <property type="molecule type" value="Genomic_DNA"/>
</dbReference>
<dbReference type="AlphaFoldDB" id="A0A139WVR6"/>
<evidence type="ECO:0000259" key="1">
    <source>
        <dbReference type="Pfam" id="PF22549"/>
    </source>
</evidence>
<accession>A0A139WVR6</accession>
<evidence type="ECO:0000313" key="2">
    <source>
        <dbReference type="EMBL" id="KYC36527.1"/>
    </source>
</evidence>
<protein>
    <recommendedName>
        <fullName evidence="1">ARG and Rhodanese-Phosphatase-superfamily-associated domain-containing protein</fullName>
    </recommendedName>
</protein>
<evidence type="ECO:0000313" key="3">
    <source>
        <dbReference type="Proteomes" id="UP000076925"/>
    </source>
</evidence>
<reference evidence="2 3" key="1">
    <citation type="journal article" date="2013" name="Genome Biol. Evol.">
        <title>Genomes of Stigonematalean cyanobacteria (subsection V) and the evolution of oxygenic photosynthesis from prokaryotes to plastids.</title>
        <authorList>
            <person name="Dagan T."/>
            <person name="Roettger M."/>
            <person name="Stucken K."/>
            <person name="Landan G."/>
            <person name="Koch R."/>
            <person name="Major P."/>
            <person name="Gould S.B."/>
            <person name="Goremykin V.V."/>
            <person name="Rippka R."/>
            <person name="Tandeau de Marsac N."/>
            <person name="Gugger M."/>
            <person name="Lockhart P.J."/>
            <person name="Allen J.F."/>
            <person name="Brune I."/>
            <person name="Maus I."/>
            <person name="Puhler A."/>
            <person name="Martin W.F."/>
        </authorList>
    </citation>
    <scope>NUCLEOTIDE SEQUENCE [LARGE SCALE GENOMIC DNA]</scope>
    <source>
        <strain evidence="2 3">PCC 7110</strain>
    </source>
</reference>
<dbReference type="RefSeq" id="WP_017748273.1">
    <property type="nucleotide sequence ID" value="NZ_KQ976354.1"/>
</dbReference>
<comment type="caution">
    <text evidence="2">The sequence shown here is derived from an EMBL/GenBank/DDBJ whole genome shotgun (WGS) entry which is preliminary data.</text>
</comment>
<dbReference type="OrthoDB" id="5487146at2"/>